<dbReference type="AlphaFoldDB" id="A0A2G1DKN0"/>
<keyword evidence="3 6" id="KW-0812">Transmembrane</keyword>
<dbReference type="InterPro" id="IPR001123">
    <property type="entry name" value="LeuE-type"/>
</dbReference>
<evidence type="ECO:0000313" key="9">
    <source>
        <dbReference type="Proteomes" id="UP000221222"/>
    </source>
</evidence>
<dbReference type="GO" id="GO:0005886">
    <property type="term" value="C:plasma membrane"/>
    <property type="evidence" value="ECO:0007669"/>
    <property type="project" value="UniProtKB-SubCell"/>
</dbReference>
<feature type="transmembrane region" description="Helical" evidence="6">
    <location>
        <begin position="73"/>
        <end position="92"/>
    </location>
</feature>
<reference evidence="7 10" key="2">
    <citation type="submission" date="2018-08" db="EMBL/GenBank/DDBJ databases">
        <title>Complete genome of the Arcobacter molluscorum type strain LMG 25693.</title>
        <authorList>
            <person name="Miller W.G."/>
            <person name="Yee E."/>
            <person name="Bono J.L."/>
        </authorList>
    </citation>
    <scope>NUCLEOTIDE SEQUENCE [LARGE SCALE GENOMIC DNA]</scope>
    <source>
        <strain evidence="7 10">CECT 7696</strain>
    </source>
</reference>
<dbReference type="PANTHER" id="PTHR30086">
    <property type="entry name" value="ARGININE EXPORTER PROTEIN ARGO"/>
    <property type="match status" value="1"/>
</dbReference>
<reference evidence="8 9" key="1">
    <citation type="submission" date="2017-09" db="EMBL/GenBank/DDBJ databases">
        <title>Arcobacter canalis sp. nov., a new species isolated from a water canal contaminated with urban sewage.</title>
        <authorList>
            <person name="Perez-Cataluna A."/>
            <person name="Salas-Masso N."/>
            <person name="Figueras M.J."/>
        </authorList>
    </citation>
    <scope>NUCLEOTIDE SEQUENCE [LARGE SCALE GENOMIC DNA]</scope>
    <source>
        <strain evidence="8 9">F98-3</strain>
    </source>
</reference>
<evidence type="ECO:0000256" key="5">
    <source>
        <dbReference type="ARBA" id="ARBA00023136"/>
    </source>
</evidence>
<dbReference type="EMBL" id="NXFY01000003">
    <property type="protein sequence ID" value="PHO18876.1"/>
    <property type="molecule type" value="Genomic_DNA"/>
</dbReference>
<keyword evidence="9" id="KW-1185">Reference proteome</keyword>
<name>A0A2G1DKN0_9BACT</name>
<dbReference type="PIRSF" id="PIRSF006324">
    <property type="entry name" value="LeuE"/>
    <property type="match status" value="1"/>
</dbReference>
<dbReference type="Proteomes" id="UP000262712">
    <property type="component" value="Chromosome"/>
</dbReference>
<sequence length="210" mass="23291">MEVLNYLPQIIAVSTIAIFMAISPGVDFVMVTRNTLLHGKKSGLYSALGISVAIWIHLLYCIAGLAIVISNSIILFSIIKYIAAAYLIYIGYKNLKSDSKLDLKIEGVKKDISNFKSFKIGFFTNVLNPKATIFFLSIFTQFVDVHTPILVQLIYGVIISTAHFIWFSLVSLFLSHPIILNRFKSYKAKIEKAIGVILIALGIKVASSNI</sequence>
<dbReference type="KEGG" id="amol:AMOL_0357"/>
<feature type="transmembrane region" description="Helical" evidence="6">
    <location>
        <begin position="120"/>
        <end position="143"/>
    </location>
</feature>
<accession>A0A2G1DKN0</accession>
<keyword evidence="4 6" id="KW-1133">Transmembrane helix</keyword>
<feature type="transmembrane region" description="Helical" evidence="6">
    <location>
        <begin position="149"/>
        <end position="174"/>
    </location>
</feature>
<evidence type="ECO:0000256" key="1">
    <source>
        <dbReference type="ARBA" id="ARBA00004651"/>
    </source>
</evidence>
<evidence type="ECO:0000256" key="3">
    <source>
        <dbReference type="ARBA" id="ARBA00022692"/>
    </source>
</evidence>
<gene>
    <name evidence="7" type="ORF">AMOL_0357</name>
    <name evidence="8" type="ORF">CPU12_03180</name>
</gene>
<comment type="subcellular location">
    <subcellularLocation>
        <location evidence="1">Cell membrane</location>
        <topology evidence="1">Multi-pass membrane protein</topology>
    </subcellularLocation>
</comment>
<organism evidence="8 9">
    <name type="scientific">Malaciobacter molluscorum LMG 25693</name>
    <dbReference type="NCBI Taxonomy" id="870501"/>
    <lineage>
        <taxon>Bacteria</taxon>
        <taxon>Pseudomonadati</taxon>
        <taxon>Campylobacterota</taxon>
        <taxon>Epsilonproteobacteria</taxon>
        <taxon>Campylobacterales</taxon>
        <taxon>Arcobacteraceae</taxon>
        <taxon>Malaciobacter</taxon>
    </lineage>
</organism>
<dbReference type="GO" id="GO:0015171">
    <property type="term" value="F:amino acid transmembrane transporter activity"/>
    <property type="evidence" value="ECO:0007669"/>
    <property type="project" value="TreeGrafter"/>
</dbReference>
<feature type="transmembrane region" description="Helical" evidence="6">
    <location>
        <begin position="43"/>
        <end position="67"/>
    </location>
</feature>
<evidence type="ECO:0000313" key="10">
    <source>
        <dbReference type="Proteomes" id="UP000262712"/>
    </source>
</evidence>
<dbReference type="PANTHER" id="PTHR30086:SF21">
    <property type="entry name" value="TRANSPORT PROTEIN"/>
    <property type="match status" value="1"/>
</dbReference>
<evidence type="ECO:0000313" key="8">
    <source>
        <dbReference type="EMBL" id="PHO18876.1"/>
    </source>
</evidence>
<dbReference type="Pfam" id="PF01810">
    <property type="entry name" value="LysE"/>
    <property type="match status" value="1"/>
</dbReference>
<evidence type="ECO:0000256" key="2">
    <source>
        <dbReference type="ARBA" id="ARBA00022475"/>
    </source>
</evidence>
<keyword evidence="2" id="KW-1003">Cell membrane</keyword>
<dbReference type="EMBL" id="CP032098">
    <property type="protein sequence ID" value="AXX91373.1"/>
    <property type="molecule type" value="Genomic_DNA"/>
</dbReference>
<feature type="transmembrane region" description="Helical" evidence="6">
    <location>
        <begin position="6"/>
        <end position="31"/>
    </location>
</feature>
<keyword evidence="5 6" id="KW-0472">Membrane</keyword>
<evidence type="ECO:0000313" key="7">
    <source>
        <dbReference type="EMBL" id="AXX91373.1"/>
    </source>
</evidence>
<dbReference type="Proteomes" id="UP000221222">
    <property type="component" value="Unassembled WGS sequence"/>
</dbReference>
<protein>
    <submittedName>
        <fullName evidence="8">Amino acid transporter</fullName>
    </submittedName>
    <submittedName>
        <fullName evidence="7">Transporter, LysE family</fullName>
    </submittedName>
</protein>
<evidence type="ECO:0000256" key="4">
    <source>
        <dbReference type="ARBA" id="ARBA00022989"/>
    </source>
</evidence>
<dbReference type="RefSeq" id="WP_099341635.1">
    <property type="nucleotide sequence ID" value="NZ_CP032098.1"/>
</dbReference>
<evidence type="ECO:0000256" key="6">
    <source>
        <dbReference type="SAM" id="Phobius"/>
    </source>
</evidence>
<proteinExistence type="predicted"/>